<keyword evidence="2" id="KW-1185">Reference proteome</keyword>
<sequence>MGILKLLIGPKDTERRIKKLEAEWTHSPTEEAQTKLASLANRFRNLVDDGDVDALANLEACIRTKRDDVQDAVQGILASIARKEDLVVRIAHRVHHTLHATQDELLDIWSKEKQKETLEKVLIPVVAMRKKLLGIKSADTLRSMSLLADQHLKHCEWEKAEPLLVAILDHQDSKTSSAHMMKLAKVHAMQKHWDKAERLLVRVLEGMKGSMEVDRRDKLYAMEELAKAYRGQRLWAEAEYQFRQVVEERASQKDEDVEAWTSMDSLGKLLVELGNVKEGKMWEKAAIKRKGLLLLLGMKHSSTVDAKSVGPIIQEAPLCGPRVVMEGTKGRGELSHLR</sequence>
<dbReference type="InterPro" id="IPR011990">
    <property type="entry name" value="TPR-like_helical_dom_sf"/>
</dbReference>
<dbReference type="EMBL" id="MU157836">
    <property type="protein sequence ID" value="KAF9531133.1"/>
    <property type="molecule type" value="Genomic_DNA"/>
</dbReference>
<reference evidence="1" key="1">
    <citation type="submission" date="2020-11" db="EMBL/GenBank/DDBJ databases">
        <authorList>
            <consortium name="DOE Joint Genome Institute"/>
            <person name="Ahrendt S."/>
            <person name="Riley R."/>
            <person name="Andreopoulos W."/>
            <person name="Labutti K."/>
            <person name="Pangilinan J."/>
            <person name="Ruiz-Duenas F.J."/>
            <person name="Barrasa J.M."/>
            <person name="Sanchez-Garcia M."/>
            <person name="Camarero S."/>
            <person name="Miyauchi S."/>
            <person name="Serrano A."/>
            <person name="Linde D."/>
            <person name="Babiker R."/>
            <person name="Drula E."/>
            <person name="Ayuso-Fernandez I."/>
            <person name="Pacheco R."/>
            <person name="Padilla G."/>
            <person name="Ferreira P."/>
            <person name="Barriuso J."/>
            <person name="Kellner H."/>
            <person name="Castanera R."/>
            <person name="Alfaro M."/>
            <person name="Ramirez L."/>
            <person name="Pisabarro A.G."/>
            <person name="Kuo A."/>
            <person name="Tritt A."/>
            <person name="Lipzen A."/>
            <person name="He G."/>
            <person name="Yan M."/>
            <person name="Ng V."/>
            <person name="Cullen D."/>
            <person name="Martin F."/>
            <person name="Rosso M.-N."/>
            <person name="Henrissat B."/>
            <person name="Hibbett D."/>
            <person name="Martinez A.T."/>
            <person name="Grigoriev I.V."/>
        </authorList>
    </citation>
    <scope>NUCLEOTIDE SEQUENCE</scope>
    <source>
        <strain evidence="1">CBS 506.95</strain>
    </source>
</reference>
<proteinExistence type="predicted"/>
<organism evidence="1 2">
    <name type="scientific">Crepidotus variabilis</name>
    <dbReference type="NCBI Taxonomy" id="179855"/>
    <lineage>
        <taxon>Eukaryota</taxon>
        <taxon>Fungi</taxon>
        <taxon>Dikarya</taxon>
        <taxon>Basidiomycota</taxon>
        <taxon>Agaricomycotina</taxon>
        <taxon>Agaricomycetes</taxon>
        <taxon>Agaricomycetidae</taxon>
        <taxon>Agaricales</taxon>
        <taxon>Agaricineae</taxon>
        <taxon>Crepidotaceae</taxon>
        <taxon>Crepidotus</taxon>
    </lineage>
</organism>
<comment type="caution">
    <text evidence="1">The sequence shown here is derived from an EMBL/GenBank/DDBJ whole genome shotgun (WGS) entry which is preliminary data.</text>
</comment>
<dbReference type="OrthoDB" id="539810at2759"/>
<dbReference type="Gene3D" id="1.25.40.10">
    <property type="entry name" value="Tetratricopeptide repeat domain"/>
    <property type="match status" value="2"/>
</dbReference>
<protein>
    <submittedName>
        <fullName evidence="1">Uncharacterized protein</fullName>
    </submittedName>
</protein>
<dbReference type="AlphaFoldDB" id="A0A9P6ELN9"/>
<dbReference type="Proteomes" id="UP000807306">
    <property type="component" value="Unassembled WGS sequence"/>
</dbReference>
<evidence type="ECO:0000313" key="1">
    <source>
        <dbReference type="EMBL" id="KAF9531133.1"/>
    </source>
</evidence>
<gene>
    <name evidence="1" type="ORF">CPB83DRAFT_833730</name>
</gene>
<dbReference type="SUPFAM" id="SSF48452">
    <property type="entry name" value="TPR-like"/>
    <property type="match status" value="1"/>
</dbReference>
<accession>A0A9P6ELN9</accession>
<dbReference type="PANTHER" id="PTHR46082:SF11">
    <property type="entry name" value="AAA+ ATPASE DOMAIN-CONTAINING PROTEIN-RELATED"/>
    <property type="match status" value="1"/>
</dbReference>
<evidence type="ECO:0000313" key="2">
    <source>
        <dbReference type="Proteomes" id="UP000807306"/>
    </source>
</evidence>
<dbReference type="InterPro" id="IPR053137">
    <property type="entry name" value="NLR-like"/>
</dbReference>
<name>A0A9P6ELN9_9AGAR</name>
<dbReference type="PANTHER" id="PTHR46082">
    <property type="entry name" value="ATP/GTP-BINDING PROTEIN-RELATED"/>
    <property type="match status" value="1"/>
</dbReference>